<evidence type="ECO:0000256" key="2">
    <source>
        <dbReference type="ARBA" id="ARBA00004141"/>
    </source>
</evidence>
<evidence type="ECO:0000256" key="10">
    <source>
        <dbReference type="ARBA" id="ARBA00023049"/>
    </source>
</evidence>
<feature type="transmembrane region" description="Helical" evidence="12">
    <location>
        <begin position="12"/>
        <end position="38"/>
    </location>
</feature>
<dbReference type="Pfam" id="PF02163">
    <property type="entry name" value="Peptidase_M50"/>
    <property type="match status" value="2"/>
</dbReference>
<dbReference type="PANTHER" id="PTHR39188">
    <property type="entry name" value="MEMBRANE-ASSOCIATED ZINC METALLOPROTEASE M50B"/>
    <property type="match status" value="1"/>
</dbReference>
<evidence type="ECO:0000256" key="3">
    <source>
        <dbReference type="ARBA" id="ARBA00007931"/>
    </source>
</evidence>
<evidence type="ECO:0000256" key="7">
    <source>
        <dbReference type="ARBA" id="ARBA00022801"/>
    </source>
</evidence>
<keyword evidence="8" id="KW-0862">Zinc</keyword>
<accession>A0A1G8PKD4</accession>
<keyword evidence="6" id="KW-0479">Metal-binding</keyword>
<evidence type="ECO:0000256" key="8">
    <source>
        <dbReference type="ARBA" id="ARBA00022833"/>
    </source>
</evidence>
<dbReference type="STRING" id="86666.SAMN04490247_0041"/>
<evidence type="ECO:0000313" key="15">
    <source>
        <dbReference type="Proteomes" id="UP000199225"/>
    </source>
</evidence>
<dbReference type="PANTHER" id="PTHR39188:SF3">
    <property type="entry name" value="STAGE IV SPORULATION PROTEIN FB"/>
    <property type="match status" value="1"/>
</dbReference>
<dbReference type="Proteomes" id="UP000199225">
    <property type="component" value="Unassembled WGS sequence"/>
</dbReference>
<gene>
    <name evidence="14" type="ORF">SAMN04490247_0041</name>
</gene>
<dbReference type="OrthoDB" id="166377at2"/>
<dbReference type="EMBL" id="FNEV01000001">
    <property type="protein sequence ID" value="SDI92796.1"/>
    <property type="molecule type" value="Genomic_DNA"/>
</dbReference>
<dbReference type="AlphaFoldDB" id="A0A1G8PKD4"/>
<evidence type="ECO:0000313" key="14">
    <source>
        <dbReference type="EMBL" id="SDI92796.1"/>
    </source>
</evidence>
<evidence type="ECO:0000259" key="13">
    <source>
        <dbReference type="Pfam" id="PF02163"/>
    </source>
</evidence>
<evidence type="ECO:0000256" key="11">
    <source>
        <dbReference type="ARBA" id="ARBA00023136"/>
    </source>
</evidence>
<evidence type="ECO:0000256" key="6">
    <source>
        <dbReference type="ARBA" id="ARBA00022723"/>
    </source>
</evidence>
<feature type="domain" description="Peptidase M50" evidence="13">
    <location>
        <begin position="29"/>
        <end position="98"/>
    </location>
</feature>
<comment type="similarity">
    <text evidence="3">Belongs to the peptidase M50B family.</text>
</comment>
<evidence type="ECO:0000256" key="9">
    <source>
        <dbReference type="ARBA" id="ARBA00022989"/>
    </source>
</evidence>
<dbReference type="GO" id="GO:0046872">
    <property type="term" value="F:metal ion binding"/>
    <property type="evidence" value="ECO:0007669"/>
    <property type="project" value="UniProtKB-KW"/>
</dbReference>
<dbReference type="RefSeq" id="WP_093190578.1">
    <property type="nucleotide sequence ID" value="NZ_FNEV01000001.1"/>
</dbReference>
<keyword evidence="10" id="KW-0482">Metalloprotease</keyword>
<feature type="transmembrane region" description="Helical" evidence="12">
    <location>
        <begin position="159"/>
        <end position="180"/>
    </location>
</feature>
<feature type="domain" description="Peptidase M50" evidence="13">
    <location>
        <begin position="111"/>
        <end position="163"/>
    </location>
</feature>
<keyword evidence="9 12" id="KW-1133">Transmembrane helix</keyword>
<comment type="cofactor">
    <cofactor evidence="1">
        <name>Zn(2+)</name>
        <dbReference type="ChEBI" id="CHEBI:29105"/>
    </cofactor>
</comment>
<feature type="transmembrane region" description="Helical" evidence="12">
    <location>
        <begin position="81"/>
        <end position="99"/>
    </location>
</feature>
<evidence type="ECO:0000256" key="5">
    <source>
        <dbReference type="ARBA" id="ARBA00022692"/>
    </source>
</evidence>
<dbReference type="GO" id="GO:0006508">
    <property type="term" value="P:proteolysis"/>
    <property type="evidence" value="ECO:0007669"/>
    <property type="project" value="UniProtKB-KW"/>
</dbReference>
<reference evidence="15" key="1">
    <citation type="submission" date="2016-10" db="EMBL/GenBank/DDBJ databases">
        <authorList>
            <person name="Varghese N."/>
            <person name="Submissions S."/>
        </authorList>
    </citation>
    <scope>NUCLEOTIDE SEQUENCE [LARGE SCALE GENOMIC DNA]</scope>
    <source>
        <strain evidence="15">DSM 4771</strain>
    </source>
</reference>
<evidence type="ECO:0000256" key="4">
    <source>
        <dbReference type="ARBA" id="ARBA00022670"/>
    </source>
</evidence>
<keyword evidence="11 12" id="KW-0472">Membrane</keyword>
<name>A0A1G8PKD4_9BACI</name>
<keyword evidence="5 12" id="KW-0812">Transmembrane</keyword>
<evidence type="ECO:0000256" key="12">
    <source>
        <dbReference type="SAM" id="Phobius"/>
    </source>
</evidence>
<evidence type="ECO:0000256" key="1">
    <source>
        <dbReference type="ARBA" id="ARBA00001947"/>
    </source>
</evidence>
<sequence>MKTIKGKVALHPLFFLLTFTAFVTGHFLFFISVLLIIIIHELGHVAVARLFEWKIEKVELWLFGATMVSDDFFFRPWHEKVLVTIAGPLQHLWIGMLIPHLGLGGAWEETLLFYNTWLAVFNLLPIWPLDGGKLMWILLSSLLSFWTSFRTVLLGTGVVMVLFLICFPFFFTIALFFVFLGKEIYEQWKHQYYLHVRFLFYCLKRETAKEKWMDIPPDTKVKEGLKKLRLGRGMVFKSGSEVIREKECIRSYFDHPTLRFLDLHNR</sequence>
<comment type="subcellular location">
    <subcellularLocation>
        <location evidence="2">Membrane</location>
        <topology evidence="2">Multi-pass membrane protein</topology>
    </subcellularLocation>
</comment>
<protein>
    <submittedName>
        <fullName evidence="14">Sporulation factor SpoIVFB. Metallo peptidase. MEROPS family M50B</fullName>
    </submittedName>
</protein>
<organism evidence="14 15">
    <name type="scientific">Salimicrobium halophilum</name>
    <dbReference type="NCBI Taxonomy" id="86666"/>
    <lineage>
        <taxon>Bacteria</taxon>
        <taxon>Bacillati</taxon>
        <taxon>Bacillota</taxon>
        <taxon>Bacilli</taxon>
        <taxon>Bacillales</taxon>
        <taxon>Bacillaceae</taxon>
        <taxon>Salimicrobium</taxon>
    </lineage>
</organism>
<dbReference type="InterPro" id="IPR008915">
    <property type="entry name" value="Peptidase_M50"/>
</dbReference>
<keyword evidence="15" id="KW-1185">Reference proteome</keyword>
<keyword evidence="7" id="KW-0378">Hydrolase</keyword>
<dbReference type="GO" id="GO:0008237">
    <property type="term" value="F:metallopeptidase activity"/>
    <property type="evidence" value="ECO:0007669"/>
    <property type="project" value="UniProtKB-KW"/>
</dbReference>
<dbReference type="GO" id="GO:0016020">
    <property type="term" value="C:membrane"/>
    <property type="evidence" value="ECO:0007669"/>
    <property type="project" value="UniProtKB-SubCell"/>
</dbReference>
<keyword evidence="4" id="KW-0645">Protease</keyword>
<proteinExistence type="inferred from homology"/>